<feature type="domain" description="Calponin-homology (CH)" evidence="5">
    <location>
        <begin position="146"/>
        <end position="252"/>
    </location>
</feature>
<dbReference type="PROSITE" id="PS50021">
    <property type="entry name" value="CH"/>
    <property type="match status" value="2"/>
</dbReference>
<keyword evidence="2" id="KW-0677">Repeat</keyword>
<evidence type="ECO:0000256" key="3">
    <source>
        <dbReference type="ARBA" id="ARBA00022837"/>
    </source>
</evidence>
<dbReference type="InterPro" id="IPR002048">
    <property type="entry name" value="EF_hand_dom"/>
</dbReference>
<keyword evidence="3" id="KW-0106">Calcium</keyword>
<evidence type="ECO:0000313" key="7">
    <source>
        <dbReference type="EMBL" id="KAK9763468.1"/>
    </source>
</evidence>
<reference evidence="7 8" key="1">
    <citation type="submission" date="2023-04" db="EMBL/GenBank/DDBJ databases">
        <title>Genome of Basidiobolus ranarum AG-B5.</title>
        <authorList>
            <person name="Stajich J.E."/>
            <person name="Carter-House D."/>
            <person name="Gryganskyi A."/>
        </authorList>
    </citation>
    <scope>NUCLEOTIDE SEQUENCE [LARGE SCALE GENOMIC DNA]</scope>
    <source>
        <strain evidence="7 8">AG-B5</strain>
    </source>
</reference>
<protein>
    <submittedName>
        <fullName evidence="7">Alpha-actinin</fullName>
    </submittedName>
</protein>
<dbReference type="Gene3D" id="1.10.238.10">
    <property type="entry name" value="EF-hand"/>
    <property type="match status" value="2"/>
</dbReference>
<evidence type="ECO:0000256" key="2">
    <source>
        <dbReference type="ARBA" id="ARBA00022737"/>
    </source>
</evidence>
<dbReference type="InterPro" id="IPR001715">
    <property type="entry name" value="CH_dom"/>
</dbReference>
<evidence type="ECO:0000256" key="1">
    <source>
        <dbReference type="ARBA" id="ARBA00010255"/>
    </source>
</evidence>
<dbReference type="Pfam" id="PF00307">
    <property type="entry name" value="CH"/>
    <property type="match status" value="2"/>
</dbReference>
<dbReference type="SUPFAM" id="SSF47576">
    <property type="entry name" value="Calponin-homology domain, CH-domain"/>
    <property type="match status" value="1"/>
</dbReference>
<comment type="caution">
    <text evidence="7">The sequence shown here is derived from an EMBL/GenBank/DDBJ whole genome shotgun (WGS) entry which is preliminary data.</text>
</comment>
<dbReference type="Pfam" id="PF08726">
    <property type="entry name" value="EFhand_Ca_insen"/>
    <property type="match status" value="1"/>
</dbReference>
<dbReference type="Gene3D" id="1.10.418.10">
    <property type="entry name" value="Calponin-like domain"/>
    <property type="match status" value="2"/>
</dbReference>
<dbReference type="PROSITE" id="PS00018">
    <property type="entry name" value="EF_HAND_1"/>
    <property type="match status" value="1"/>
</dbReference>
<keyword evidence="4" id="KW-0009">Actin-binding</keyword>
<feature type="domain" description="EF-hand" evidence="6">
    <location>
        <begin position="506"/>
        <end position="541"/>
    </location>
</feature>
<dbReference type="PROSITE" id="PS00020">
    <property type="entry name" value="ACTININ_2"/>
    <property type="match status" value="1"/>
</dbReference>
<dbReference type="CDD" id="cd00051">
    <property type="entry name" value="EFh"/>
    <property type="match status" value="1"/>
</dbReference>
<evidence type="ECO:0000259" key="6">
    <source>
        <dbReference type="PROSITE" id="PS50222"/>
    </source>
</evidence>
<gene>
    <name evidence="7" type="primary">ain1</name>
    <name evidence="7" type="ORF">K7432_009819</name>
</gene>
<evidence type="ECO:0000313" key="8">
    <source>
        <dbReference type="Proteomes" id="UP001479436"/>
    </source>
</evidence>
<proteinExistence type="inferred from homology"/>
<feature type="domain" description="Calponin-homology (CH)" evidence="5">
    <location>
        <begin position="31"/>
        <end position="137"/>
    </location>
</feature>
<dbReference type="Gene3D" id="1.20.58.60">
    <property type="match status" value="2"/>
</dbReference>
<evidence type="ECO:0000256" key="4">
    <source>
        <dbReference type="ARBA" id="ARBA00023203"/>
    </source>
</evidence>
<dbReference type="CDD" id="cd21215">
    <property type="entry name" value="CH_SpAIN1-like_rpt1"/>
    <property type="match status" value="1"/>
</dbReference>
<name>A0ABR2WPL8_9FUNG</name>
<accession>A0ABR2WPL8</accession>
<dbReference type="InterPro" id="IPR001589">
    <property type="entry name" value="Actinin_actin-bd_CS"/>
</dbReference>
<sequence>MDRNSLMFQPSEASMQVVEDTALLMDKTWESVQCKTFAKWLNNKLSVRELPTIQSLFQDIADGVLLINLLEIIGDTTLGRYNRNPKLRIQKVENVNKALEFIKFRGVNLTNIGAEDIVDQNSKLILGMIWTIILRFTIAEISEEGLTAKEGLLLWCQRKTEPYDDVNVRDFTYSWQDGLAFCALIHRHRPDLLDYHSLDKADRHGNTALAFEVAERELGIAKLLDVEDVCDMAKPDERSIMTYVAQYFHAFSSLDKIETAGRRVAKFAEVVQSVWEMANDYERRASQLMNDLGDIQSVWQNSSFEGTYADAKQQSAEFNYYKNTQKRTWVAEKHEIDTLLGNIQTKLNTYNLNPYNPPSGLTPQDLDDAWNTLLSSEGERRRTINEQIRLIKENLTMTFANQANEFQNELDAISTALTNLSGDLESQLETVQQLSARVSPLSSSLEDIKDIDEQCREAGIEENDYTVYSADDLIFDLDLIQKAIAKKRSFIENQVVSRNMTNLTPAQLEEFESTFRYFDKDNSNTLSALEFRMGLESLGIVYQDEDFEAVFEYVAQGGETVTFEQFIGFMVSITEDQTTPEQLREAFRAVAGEKDYVTEVDLKMTHVPGPVIEYLTQSMPVKHDGYDYSQYLDSVFTN</sequence>
<dbReference type="PROSITE" id="PS50222">
    <property type="entry name" value="EF_HAND_2"/>
    <property type="match status" value="1"/>
</dbReference>
<dbReference type="SUPFAM" id="SSF47473">
    <property type="entry name" value="EF-hand"/>
    <property type="match status" value="1"/>
</dbReference>
<evidence type="ECO:0000259" key="5">
    <source>
        <dbReference type="PROSITE" id="PS50021"/>
    </source>
</evidence>
<dbReference type="EMBL" id="JASJQH010000632">
    <property type="protein sequence ID" value="KAK9763468.1"/>
    <property type="molecule type" value="Genomic_DNA"/>
</dbReference>
<dbReference type="InterPro" id="IPR018247">
    <property type="entry name" value="EF_Hand_1_Ca_BS"/>
</dbReference>
<comment type="similarity">
    <text evidence="1">Belongs to the alpha-actinin family.</text>
</comment>
<dbReference type="SUPFAM" id="SSF46966">
    <property type="entry name" value="Spectrin repeat"/>
    <property type="match status" value="2"/>
</dbReference>
<dbReference type="SMART" id="SM01184">
    <property type="entry name" value="efhand_Ca_insen"/>
    <property type="match status" value="1"/>
</dbReference>
<dbReference type="InterPro" id="IPR036872">
    <property type="entry name" value="CH_dom_sf"/>
</dbReference>
<dbReference type="SMART" id="SM00033">
    <property type="entry name" value="CH"/>
    <property type="match status" value="2"/>
</dbReference>
<keyword evidence="8" id="KW-1185">Reference proteome</keyword>
<dbReference type="Proteomes" id="UP001479436">
    <property type="component" value="Unassembled WGS sequence"/>
</dbReference>
<dbReference type="InterPro" id="IPR011992">
    <property type="entry name" value="EF-hand-dom_pair"/>
</dbReference>
<organism evidence="7 8">
    <name type="scientific">Basidiobolus ranarum</name>
    <dbReference type="NCBI Taxonomy" id="34480"/>
    <lineage>
        <taxon>Eukaryota</taxon>
        <taxon>Fungi</taxon>
        <taxon>Fungi incertae sedis</taxon>
        <taxon>Zoopagomycota</taxon>
        <taxon>Entomophthoromycotina</taxon>
        <taxon>Basidiobolomycetes</taxon>
        <taxon>Basidiobolales</taxon>
        <taxon>Basidiobolaceae</taxon>
        <taxon>Basidiobolus</taxon>
    </lineage>
</organism>
<dbReference type="InterPro" id="IPR014837">
    <property type="entry name" value="EF-hand_Ca_insen"/>
</dbReference>
<dbReference type="PANTHER" id="PTHR11915">
    <property type="entry name" value="SPECTRIN/FILAMIN RELATED CYTOSKELETAL PROTEIN"/>
    <property type="match status" value="1"/>
</dbReference>